<name>A0AAT9I0H1_9ACTN</name>
<reference evidence="2" key="2">
    <citation type="submission" date="2024-07" db="EMBL/GenBank/DDBJ databases">
        <title>Streptomyces haneummycinica sp. nov., a new antibiotic-producing actinobacterium isolated from marine sediment.</title>
        <authorList>
            <person name="Uemura M."/>
            <person name="Hamada M."/>
            <person name="Hirano S."/>
            <person name="Kobayashi K."/>
            <person name="Ohshiro T."/>
            <person name="Kobayashi T."/>
            <person name="Terahara T."/>
        </authorList>
    </citation>
    <scope>NUCLEOTIDE SEQUENCE</scope>
    <source>
        <strain evidence="2">KM77-8</strain>
        <plasmid evidence="2">pKM77-8_1</plasmid>
    </source>
</reference>
<gene>
    <name evidence="2" type="ORF">SHKM778_94120</name>
</gene>
<organism evidence="2">
    <name type="scientific">Streptomyces haneummycinicus</name>
    <dbReference type="NCBI Taxonomy" id="3074435"/>
    <lineage>
        <taxon>Bacteria</taxon>
        <taxon>Bacillati</taxon>
        <taxon>Actinomycetota</taxon>
        <taxon>Actinomycetes</taxon>
        <taxon>Kitasatosporales</taxon>
        <taxon>Streptomycetaceae</taxon>
        <taxon>Streptomyces</taxon>
    </lineage>
</organism>
<reference evidence="2" key="1">
    <citation type="submission" date="2024-06" db="EMBL/GenBank/DDBJ databases">
        <authorList>
            <consortium name="consrtm"/>
            <person name="Uemura M."/>
            <person name="Terahara T."/>
        </authorList>
    </citation>
    <scope>NUCLEOTIDE SEQUENCE</scope>
    <source>
        <strain evidence="2">KM77-8</strain>
        <plasmid evidence="2">pKM77-8_1</plasmid>
    </source>
</reference>
<evidence type="ECO:0008006" key="3">
    <source>
        <dbReference type="Google" id="ProtNLM"/>
    </source>
</evidence>
<evidence type="ECO:0000313" key="2">
    <source>
        <dbReference type="EMBL" id="BFO23024.1"/>
    </source>
</evidence>
<dbReference type="EMBL" id="AP035769">
    <property type="protein sequence ID" value="BFO23024.1"/>
    <property type="molecule type" value="Genomic_DNA"/>
</dbReference>
<protein>
    <recommendedName>
        <fullName evidence="3">Transposase</fullName>
    </recommendedName>
</protein>
<accession>A0AAT9I0H1</accession>
<feature type="compositionally biased region" description="Basic residues" evidence="1">
    <location>
        <begin position="130"/>
        <end position="151"/>
    </location>
</feature>
<keyword evidence="2" id="KW-0614">Plasmid</keyword>
<sequence>MAVDLVKPDPGDEDEGVADDVELVDGEGVAAEQPSRLRAWWGQIIESLESEADASRVPGRAMTRPDLSEYHAFDRAGLVAVRAGAVIILRATWTLTRRGWVLVIGQVRKGRGAKSAPKAAAGGAAERSAKPKRRGGKSPAKKSTGVRRRPRSPGPAPVTS</sequence>
<feature type="region of interest" description="Disordered" evidence="1">
    <location>
        <begin position="109"/>
        <end position="160"/>
    </location>
</feature>
<proteinExistence type="predicted"/>
<evidence type="ECO:0000256" key="1">
    <source>
        <dbReference type="SAM" id="MobiDB-lite"/>
    </source>
</evidence>
<dbReference type="AlphaFoldDB" id="A0AAT9I0H1"/>
<geneLocation type="plasmid" evidence="2">
    <name>pKM77-8_1</name>
</geneLocation>
<feature type="compositionally biased region" description="Low complexity" evidence="1">
    <location>
        <begin position="113"/>
        <end position="126"/>
    </location>
</feature>